<dbReference type="RefSeq" id="WP_270884677.1">
    <property type="nucleotide sequence ID" value="NZ_JAQFVF010000076.1"/>
</dbReference>
<dbReference type="InterPro" id="IPR056798">
    <property type="entry name" value="ADH_Fe_C"/>
</dbReference>
<keyword evidence="3" id="KW-1185">Reference proteome</keyword>
<organism evidence="2 3">
    <name type="scientific">Paenibacillus aestuarii</name>
    <dbReference type="NCBI Taxonomy" id="516965"/>
    <lineage>
        <taxon>Bacteria</taxon>
        <taxon>Bacillati</taxon>
        <taxon>Bacillota</taxon>
        <taxon>Bacilli</taxon>
        <taxon>Bacillales</taxon>
        <taxon>Paenibacillaceae</taxon>
        <taxon>Paenibacillus</taxon>
    </lineage>
</organism>
<dbReference type="PANTHER" id="PTHR43633">
    <property type="entry name" value="ALCOHOL DEHYDROGENASE YQHD"/>
    <property type="match status" value="1"/>
</dbReference>
<dbReference type="InterPro" id="IPR018211">
    <property type="entry name" value="ADH_Fe_CS"/>
</dbReference>
<dbReference type="SUPFAM" id="SSF56796">
    <property type="entry name" value="Dehydroquinate synthase-like"/>
    <property type="match status" value="1"/>
</dbReference>
<dbReference type="Pfam" id="PF25137">
    <property type="entry name" value="ADH_Fe_C"/>
    <property type="match status" value="1"/>
</dbReference>
<dbReference type="EMBL" id="JBHSMJ010000014">
    <property type="protein sequence ID" value="MFC5448999.1"/>
    <property type="molecule type" value="Genomic_DNA"/>
</dbReference>
<protein>
    <submittedName>
        <fullName evidence="2">Iron-containing alcohol dehydrogenase</fullName>
        <ecNumber evidence="2">1.1.1.1</ecNumber>
    </submittedName>
</protein>
<feature type="domain" description="Fe-containing alcohol dehydrogenase-like C-terminal" evidence="1">
    <location>
        <begin position="3"/>
        <end position="129"/>
    </location>
</feature>
<reference evidence="3" key="1">
    <citation type="journal article" date="2019" name="Int. J. Syst. Evol. Microbiol.">
        <title>The Global Catalogue of Microorganisms (GCM) 10K type strain sequencing project: providing services to taxonomists for standard genome sequencing and annotation.</title>
        <authorList>
            <consortium name="The Broad Institute Genomics Platform"/>
            <consortium name="The Broad Institute Genome Sequencing Center for Infectious Disease"/>
            <person name="Wu L."/>
            <person name="Ma J."/>
        </authorList>
    </citation>
    <scope>NUCLEOTIDE SEQUENCE [LARGE SCALE GENOMIC DNA]</scope>
    <source>
        <strain evidence="3">KACC 11904</strain>
    </source>
</reference>
<dbReference type="PANTHER" id="PTHR43633:SF1">
    <property type="entry name" value="ALCOHOL DEHYDROGENASE YQHD"/>
    <property type="match status" value="1"/>
</dbReference>
<dbReference type="Proteomes" id="UP001596044">
    <property type="component" value="Unassembled WGS sequence"/>
</dbReference>
<gene>
    <name evidence="2" type="ORF">ACFPOG_12030</name>
</gene>
<evidence type="ECO:0000313" key="2">
    <source>
        <dbReference type="EMBL" id="MFC5448999.1"/>
    </source>
</evidence>
<dbReference type="PROSITE" id="PS00060">
    <property type="entry name" value="ADH_IRON_2"/>
    <property type="match status" value="1"/>
</dbReference>
<name>A0ABW0K6Y4_9BACL</name>
<dbReference type="EC" id="1.1.1.1" evidence="2"/>
<evidence type="ECO:0000259" key="1">
    <source>
        <dbReference type="Pfam" id="PF25137"/>
    </source>
</evidence>
<sequence>MGVKPDWATHLIEHAVSAVHDIPHGGGLAILFPHWMEHVAAVRPEKVAQLGVRVFDLNRTGQTNAQLASEAILSLKKFWTSIGAPTKLSDYGIDDKEIELMTERAMLAEQVGSYVPLTNKDIRKILRNSL</sequence>
<dbReference type="Gene3D" id="1.20.1090.10">
    <property type="entry name" value="Dehydroquinate synthase-like - alpha domain"/>
    <property type="match status" value="1"/>
</dbReference>
<dbReference type="InterPro" id="IPR044731">
    <property type="entry name" value="BDH-like"/>
</dbReference>
<comment type="caution">
    <text evidence="2">The sequence shown here is derived from an EMBL/GenBank/DDBJ whole genome shotgun (WGS) entry which is preliminary data.</text>
</comment>
<dbReference type="GO" id="GO:0004022">
    <property type="term" value="F:alcohol dehydrogenase (NAD+) activity"/>
    <property type="evidence" value="ECO:0007669"/>
    <property type="project" value="UniProtKB-EC"/>
</dbReference>
<keyword evidence="2" id="KW-0560">Oxidoreductase</keyword>
<accession>A0ABW0K6Y4</accession>
<evidence type="ECO:0000313" key="3">
    <source>
        <dbReference type="Proteomes" id="UP001596044"/>
    </source>
</evidence>
<proteinExistence type="predicted"/>